<dbReference type="NCBIfam" id="TIGR01643">
    <property type="entry name" value="YD_repeat_2x"/>
    <property type="match status" value="6"/>
</dbReference>
<dbReference type="Pfam" id="PF20148">
    <property type="entry name" value="DUF6531"/>
    <property type="match status" value="1"/>
</dbReference>
<protein>
    <submittedName>
        <fullName evidence="5">DUF6531 domain-containing protein</fullName>
    </submittedName>
</protein>
<dbReference type="InterPro" id="IPR056823">
    <property type="entry name" value="TEN-like_YD-shell"/>
</dbReference>
<name>A0AAU6V6H7_UNCXX</name>
<reference evidence="5" key="1">
    <citation type="submission" date="2022-03" db="EMBL/GenBank/DDBJ databases">
        <title>Sea Food Isolates.</title>
        <authorList>
            <person name="Li c."/>
        </authorList>
    </citation>
    <scope>NUCLEOTIDE SEQUENCE</scope>
    <source>
        <strain evidence="5">19NY03SH02</strain>
    </source>
</reference>
<accession>A0AAU6V6H7</accession>
<dbReference type="PANTHER" id="PTHR32305">
    <property type="match status" value="1"/>
</dbReference>
<evidence type="ECO:0000259" key="2">
    <source>
        <dbReference type="Pfam" id="PF15636"/>
    </source>
</evidence>
<proteinExistence type="predicted"/>
<dbReference type="InterPro" id="IPR049802">
    <property type="entry name" value="RhsC-like_FIX"/>
</dbReference>
<evidence type="ECO:0000313" key="5">
    <source>
        <dbReference type="EMBL" id="XAG82189.1"/>
    </source>
</evidence>
<dbReference type="Gene3D" id="3.90.930.1">
    <property type="match status" value="1"/>
</dbReference>
<dbReference type="NCBIfam" id="TIGR03696">
    <property type="entry name" value="Rhs_assc_core"/>
    <property type="match status" value="1"/>
</dbReference>
<dbReference type="InterPro" id="IPR045351">
    <property type="entry name" value="DUF6531"/>
</dbReference>
<keyword evidence="1" id="KW-0677">Repeat</keyword>
<gene>
    <name evidence="5" type="ORF">MRN14_06260</name>
</gene>
<dbReference type="InterPro" id="IPR022385">
    <property type="entry name" value="Rhs_assc_core"/>
</dbReference>
<dbReference type="Gene3D" id="2.180.10.10">
    <property type="entry name" value="RHS repeat-associated core"/>
    <property type="match status" value="2"/>
</dbReference>
<sequence length="1664" mass="188073">MSQNRKAELISSEVAAEQNFTTDNILRGSCVECGCTALIFYHYDDGQPVPEAPFILTDSNNKKLEGKTDKKGLCLIEEMPCGAFELLLDEGSDEFRPKETEENNPVLQVKPEYAAIAGEYFTLFTLLRNKGFIEYDADDSSERHIDIDDTSLFLNVPDEYEPAYERFWELNDRINRGSMGLREAIYKIHVSLPAEVVSKAGDNSAILLFCEIALGFIPVVGQAMDIYDLGEWGWQTYTQAALRSDPMHWAIGGLVLVGFVPGVGDALKKSGKAIIEALAKNSPEAIQAGIKMLRGLSNGNLVKFLNSFADKIKDAGAKALELLQQIIDGLKLALVNGGHWILRLMKEAFGSLIDIMVSMAGKLKEMLDWVCNKVKEFIGKVVTRLTGTPRPKKTEHPEVDLNAGKDAQIRDMSGPTAEVDASNQALPGAKGKCTNGCPIDMATGHVVDWRTDFSLSGILALGLKRFYHSGPDVEPGMLGRRWRADWDMSLVLSGDQATFTDGEYNQALFVIPEEGAAHRAAHMPQWRLCRIDGLLVMRHLSGIDYTFNHALGNKLMLTAISDQSGNSHHFVYDRGQLKGILLSDGRRIKVKGSRRRIERLELQTADGKALKTLVAYEYNDKGYLTSCRADPGHSFDYQYSDEGWLLRWQDMSCTWVEHDYDCQGRAIRSRGADKRFCDALHYDDDNRIVYYRSPLDGIKIYHRDERNNIIRVVLPNGDTTYNEWQDNQLVSQRNQLGEQQAFKRDEWGQLAELTQADGSQLKWQYDEAGRLLSFTNELGASWQHEYDSRGNLLSVLDPLGHSRYWQYNSKGQMAWAIDADGEQTGFGYDKVSGLPCEVILPGVEPLKLEYDNLGRISRVLQGIQSHKYTYLGQSALVTGVVDSQGKRQHFEYDTEGNLVKATDANGNSQQYRYGAFDLLQASIDPLGHELQLFYNGECQFAGIANSKGEQWRYHYNSSGQIVEERHLDGRRNRFDYDKAGRVICKTQADGSSIHFFYDICGRLLQKQTRNSQQMVMNNSHFEYDGAGQLLKGRNAVSELAFSYDALGRLIAETQNGQSIEYQYTAAGRPIRANGLLLEQQQTWQHGRLATIAASGFEPLTLAYDRYGRETSRSNQAGFCLQQEYTPEGLLKRQHLDAWSPQGTEQQLPGRFGGIARSYEYDALSRITAIEDGHWGRSEFTQNALGQIVAEKRTSAWHARSERRQFSYDSELQLTAIASWAEDGQNKDPLSNSSPNSTSNSRIIDFAKKRQEKALEYQQAGRVVRQGDNVFRYDANGRMVEKTLKRDGFRAQTSFYHWDEEDRLIRVSLPNGDIWHYEYDVFGRRCRKYRQQPATQPTSAQSFTQQISQGDIRYQWLGDQLSQQQSYYADGSVATTQWLYEPGSFRPLAQIRQLDTPNDPGRPELHYAVTDLAGNVRELCDPQGQIHWRGEQGLWQDFHQWRLSGTPKKYLEQAANEPLHCDLRYQGQIYDRETGLYYNRHRYYDPEICQYLSPDPIGLAGGTRPQAYVHNPLEWVDPLGLSGDLVRYKPRDDLSAMTGSRSSAINRAWALEKELIEKTGMGTRDWTLEEKNLIQSTSNSKLTSVMSKAGYTGHHINSVEGNGVLGDKWKGDPRNIVFLQNHNHLSGNNEHVHSLQGHRGNTQNSTSGRLIDRQAMINLSGKCER</sequence>
<evidence type="ECO:0000259" key="4">
    <source>
        <dbReference type="Pfam" id="PF25023"/>
    </source>
</evidence>
<feature type="domain" description="Teneurin-like YD-shell" evidence="4">
    <location>
        <begin position="1166"/>
        <end position="1329"/>
    </location>
</feature>
<dbReference type="Pfam" id="PF15636">
    <property type="entry name" value="Tox-GHH"/>
    <property type="match status" value="1"/>
</dbReference>
<dbReference type="EMBL" id="CP095354">
    <property type="protein sequence ID" value="XAG82189.1"/>
    <property type="molecule type" value="Genomic_DNA"/>
</dbReference>
<evidence type="ECO:0000259" key="3">
    <source>
        <dbReference type="Pfam" id="PF20148"/>
    </source>
</evidence>
<dbReference type="Pfam" id="PF25023">
    <property type="entry name" value="TEN_YD-shell"/>
    <property type="match status" value="2"/>
</dbReference>
<dbReference type="InterPro" id="IPR031325">
    <property type="entry name" value="RHS_repeat"/>
</dbReference>
<feature type="domain" description="Tox-GHH" evidence="2">
    <location>
        <begin position="1537"/>
        <end position="1617"/>
    </location>
</feature>
<feature type="domain" description="DUF6531" evidence="3">
    <location>
        <begin position="436"/>
        <end position="509"/>
    </location>
</feature>
<dbReference type="CDD" id="cd20746">
    <property type="entry name" value="FIX_Ntox15_NUC_DUF4112_RhsA-like"/>
    <property type="match status" value="1"/>
</dbReference>
<dbReference type="PANTHER" id="PTHR32305:SF15">
    <property type="entry name" value="PROTEIN RHSA-RELATED"/>
    <property type="match status" value="1"/>
</dbReference>
<dbReference type="InterPro" id="IPR028916">
    <property type="entry name" value="Tox-GHH_dom"/>
</dbReference>
<feature type="domain" description="Teneurin-like YD-shell" evidence="4">
    <location>
        <begin position="945"/>
        <end position="1070"/>
    </location>
</feature>
<organism evidence="5">
    <name type="scientific">bacterium 19NY03SH02</name>
    <dbReference type="NCBI Taxonomy" id="2920631"/>
    <lineage>
        <taxon>Bacteria</taxon>
    </lineage>
</organism>
<dbReference type="Pfam" id="PF05593">
    <property type="entry name" value="RHS_repeat"/>
    <property type="match status" value="2"/>
</dbReference>
<dbReference type="InterPro" id="IPR050708">
    <property type="entry name" value="T6SS_VgrG/RHS"/>
</dbReference>
<evidence type="ECO:0000256" key="1">
    <source>
        <dbReference type="ARBA" id="ARBA00022737"/>
    </source>
</evidence>
<dbReference type="InterPro" id="IPR006530">
    <property type="entry name" value="YD"/>
</dbReference>